<protein>
    <submittedName>
        <fullName evidence="2">Uncharacterized protein</fullName>
    </submittedName>
</protein>
<comment type="caution">
    <text evidence="2">The sequence shown here is derived from an EMBL/GenBank/DDBJ whole genome shotgun (WGS) entry which is preliminary data.</text>
</comment>
<name>A0A8H7BH70_9FUNG</name>
<proteinExistence type="predicted"/>
<dbReference type="AlphaFoldDB" id="A0A8H7BH70"/>
<gene>
    <name evidence="2" type="ORF">EC973_003499</name>
</gene>
<feature type="region of interest" description="Disordered" evidence="1">
    <location>
        <begin position="99"/>
        <end position="138"/>
    </location>
</feature>
<dbReference type="EMBL" id="JABAYA010000205">
    <property type="protein sequence ID" value="KAF7722249.1"/>
    <property type="molecule type" value="Genomic_DNA"/>
</dbReference>
<accession>A0A8H7BH70</accession>
<evidence type="ECO:0000256" key="1">
    <source>
        <dbReference type="SAM" id="MobiDB-lite"/>
    </source>
</evidence>
<reference evidence="2" key="1">
    <citation type="submission" date="2020-01" db="EMBL/GenBank/DDBJ databases">
        <title>Genome Sequencing of Three Apophysomyces-Like Fungal Strains Confirms a Novel Fungal Genus in the Mucoromycota with divergent Burkholderia-like Endosymbiotic Bacteria.</title>
        <authorList>
            <person name="Stajich J.E."/>
            <person name="Macias A.M."/>
            <person name="Carter-House D."/>
            <person name="Lovett B."/>
            <person name="Kasson L.R."/>
            <person name="Berry K."/>
            <person name="Grigoriev I."/>
            <person name="Chang Y."/>
            <person name="Spatafora J."/>
            <person name="Kasson M.T."/>
        </authorList>
    </citation>
    <scope>NUCLEOTIDE SEQUENCE</scope>
    <source>
        <strain evidence="2">NRRL A-21654</strain>
    </source>
</reference>
<organism evidence="2 3">
    <name type="scientific">Apophysomyces ossiformis</name>
    <dbReference type="NCBI Taxonomy" id="679940"/>
    <lineage>
        <taxon>Eukaryota</taxon>
        <taxon>Fungi</taxon>
        <taxon>Fungi incertae sedis</taxon>
        <taxon>Mucoromycota</taxon>
        <taxon>Mucoromycotina</taxon>
        <taxon>Mucoromycetes</taxon>
        <taxon>Mucorales</taxon>
        <taxon>Mucorineae</taxon>
        <taxon>Mucoraceae</taxon>
        <taxon>Apophysomyces</taxon>
    </lineage>
</organism>
<evidence type="ECO:0000313" key="2">
    <source>
        <dbReference type="EMBL" id="KAF7722249.1"/>
    </source>
</evidence>
<dbReference type="Proteomes" id="UP000605846">
    <property type="component" value="Unassembled WGS sequence"/>
</dbReference>
<dbReference type="OrthoDB" id="2244190at2759"/>
<sequence>MYHNYFNAVDPKTWSIKHAYANKKVDFPEASHESILSKINKDLRTCNNHEAAAVWLTKWKTLVKTLKNDEPKASSSVQHITNIESIATVETMFGDKHIVFNSDDATPPEPEAGTSSKANRSRSHECQYEFSESAPSADPSKFRELVFGYSMKTTSGNFSMQDAADLQALINTFKPTTIGQKLDMMAAKLLSSDLTDVYNLNALKLALSRIVDNVNGSVKCIFKKYIDDDGFWRRVSAIDTTLPPGLSPSLQAFYRDLIRRGRNPAGKLDDRLLQLAVAKERVLLLENRNLDTEKLQVLDVVDMVVKHCQYNSSSNKVANDSELTFYRKFCKILDELLLGTNLDVLEYVGKRKGSHMCIAFDKFVCSGETTCKASKTIMKKHERLFDSKSSSNAFGRRIDLILSSRDVELSTSEWKKATVPVKVSIKQQGKNIRMNKAILTSLLDLPLSDEAMDKVYTLGMDWTGPVGYMFKVSRLEDVFVASHVASMVMPETIDQLPSFLEILHVLCAWKNHHLDLKNVIVPAAIAKGQNELLSMLVASSSENPYLDMSPNVFYTPVKRRHSLVDDD</sequence>
<evidence type="ECO:0000313" key="3">
    <source>
        <dbReference type="Proteomes" id="UP000605846"/>
    </source>
</evidence>
<keyword evidence="3" id="KW-1185">Reference proteome</keyword>